<comment type="caution">
    <text evidence="1">The sequence shown here is derived from an EMBL/GenBank/DDBJ whole genome shotgun (WGS) entry which is preliminary data.</text>
</comment>
<accession>A0ABW0WAJ1</accession>
<organism evidence="1 2">
    <name type="scientific">Paenibacillus solisilvae</name>
    <dbReference type="NCBI Taxonomy" id="2486751"/>
    <lineage>
        <taxon>Bacteria</taxon>
        <taxon>Bacillati</taxon>
        <taxon>Bacillota</taxon>
        <taxon>Bacilli</taxon>
        <taxon>Bacillales</taxon>
        <taxon>Paenibacillaceae</taxon>
        <taxon>Paenibacillus</taxon>
    </lineage>
</organism>
<name>A0ABW0WAJ1_9BACL</name>
<evidence type="ECO:0000313" key="1">
    <source>
        <dbReference type="EMBL" id="MFC5653741.1"/>
    </source>
</evidence>
<proteinExistence type="predicted"/>
<gene>
    <name evidence="1" type="ORF">ACFPYJ_32435</name>
</gene>
<dbReference type="EMBL" id="JBHSOW010000135">
    <property type="protein sequence ID" value="MFC5653741.1"/>
    <property type="molecule type" value="Genomic_DNA"/>
</dbReference>
<protein>
    <submittedName>
        <fullName evidence="1">Uncharacterized protein</fullName>
    </submittedName>
</protein>
<dbReference type="RefSeq" id="WP_379192610.1">
    <property type="nucleotide sequence ID" value="NZ_JBHSOW010000135.1"/>
</dbReference>
<keyword evidence="2" id="KW-1185">Reference proteome</keyword>
<reference evidence="2" key="1">
    <citation type="journal article" date="2019" name="Int. J. Syst. Evol. Microbiol.">
        <title>The Global Catalogue of Microorganisms (GCM) 10K type strain sequencing project: providing services to taxonomists for standard genome sequencing and annotation.</title>
        <authorList>
            <consortium name="The Broad Institute Genomics Platform"/>
            <consortium name="The Broad Institute Genome Sequencing Center for Infectious Disease"/>
            <person name="Wu L."/>
            <person name="Ma J."/>
        </authorList>
    </citation>
    <scope>NUCLEOTIDE SEQUENCE [LARGE SCALE GENOMIC DNA]</scope>
    <source>
        <strain evidence="2">CGMCC 1.3240</strain>
    </source>
</reference>
<evidence type="ECO:0000313" key="2">
    <source>
        <dbReference type="Proteomes" id="UP001596047"/>
    </source>
</evidence>
<dbReference type="Proteomes" id="UP001596047">
    <property type="component" value="Unassembled WGS sequence"/>
</dbReference>
<sequence>MKQINKWQRLSAIRKKAAIREEKLQYINANINELKWLNSGKKEKSILLQGKEKD</sequence>